<sequence>MVDHFRASLLSQIISHEVEIKVPVNKTPVDHLQGFCSKFKSNVRETNLLLLIIRRGGSLLD</sequence>
<accession>A0A564S7R2</accession>
<gene>
    <name evidence="1" type="ORF">DFSSTS7063_00107</name>
</gene>
<organism evidence="1 2">
    <name type="scientific">Dorea formicigenerans</name>
    <dbReference type="NCBI Taxonomy" id="39486"/>
    <lineage>
        <taxon>Bacteria</taxon>
        <taxon>Bacillati</taxon>
        <taxon>Bacillota</taxon>
        <taxon>Clostridia</taxon>
        <taxon>Lachnospirales</taxon>
        <taxon>Lachnospiraceae</taxon>
        <taxon>Dorea</taxon>
    </lineage>
</organism>
<evidence type="ECO:0000313" key="1">
    <source>
        <dbReference type="EMBL" id="VUW91092.1"/>
    </source>
</evidence>
<name>A0A564S7R2_9FIRM</name>
<reference evidence="1 2" key="1">
    <citation type="submission" date="2019-07" db="EMBL/GenBank/DDBJ databases">
        <authorList>
            <person name="Hibberd C M."/>
            <person name="Gehrig L. J."/>
            <person name="Chang H.-W."/>
            <person name="Venkatesh S."/>
        </authorList>
    </citation>
    <scope>NUCLEOTIDE SEQUENCE [LARGE SCALE GENOMIC DNA]</scope>
    <source>
        <strain evidence="1">Dorea_formicigenerans_SSTS_Bg7063</strain>
    </source>
</reference>
<evidence type="ECO:0000313" key="2">
    <source>
        <dbReference type="Proteomes" id="UP000358366"/>
    </source>
</evidence>
<dbReference type="EMBL" id="CABHNI010000003">
    <property type="protein sequence ID" value="VUW91092.1"/>
    <property type="molecule type" value="Genomic_DNA"/>
</dbReference>
<protein>
    <submittedName>
        <fullName evidence="1">Uncharacterized protein</fullName>
    </submittedName>
</protein>
<proteinExistence type="predicted"/>
<dbReference type="Proteomes" id="UP000358366">
    <property type="component" value="Unassembled WGS sequence"/>
</dbReference>
<dbReference type="AlphaFoldDB" id="A0A564S7R2"/>